<evidence type="ECO:0000256" key="5">
    <source>
        <dbReference type="ARBA" id="ARBA00013029"/>
    </source>
</evidence>
<keyword evidence="9" id="KW-0274">FAD</keyword>
<dbReference type="GO" id="GO:0006072">
    <property type="term" value="P:glycerol-3-phosphate metabolic process"/>
    <property type="evidence" value="ECO:0007669"/>
    <property type="project" value="UniProtKB-UniRule"/>
</dbReference>
<name>A0A0N4UCW3_DRAME</name>
<evidence type="ECO:0000256" key="6">
    <source>
        <dbReference type="ARBA" id="ARBA00022630"/>
    </source>
</evidence>
<evidence type="ECO:0000313" key="18">
    <source>
        <dbReference type="Proteomes" id="UP000274756"/>
    </source>
</evidence>
<protein>
    <recommendedName>
        <fullName evidence="5 14">Glycerol-3-phosphate dehydrogenase</fullName>
        <ecNumber evidence="5 14">1.1.5.3</ecNumber>
    </recommendedName>
</protein>
<keyword evidence="13" id="KW-0496">Mitochondrion</keyword>
<reference evidence="19" key="1">
    <citation type="submission" date="2016-04" db="UniProtKB">
        <authorList>
            <consortium name="WormBaseParasite"/>
        </authorList>
    </citation>
    <scope>IDENTIFICATION</scope>
</reference>
<dbReference type="AlphaFoldDB" id="A0A0N4UCW3"/>
<gene>
    <name evidence="16" type="ORF">DME_LOCUS8926</name>
</gene>
<organism evidence="17 19">
    <name type="scientific">Dracunculus medinensis</name>
    <name type="common">Guinea worm</name>
    <dbReference type="NCBI Taxonomy" id="318479"/>
    <lineage>
        <taxon>Eukaryota</taxon>
        <taxon>Metazoa</taxon>
        <taxon>Ecdysozoa</taxon>
        <taxon>Nematoda</taxon>
        <taxon>Chromadorea</taxon>
        <taxon>Rhabditida</taxon>
        <taxon>Spirurina</taxon>
        <taxon>Dracunculoidea</taxon>
        <taxon>Dracunculidae</taxon>
        <taxon>Dracunculus</taxon>
    </lineage>
</organism>
<evidence type="ECO:0000256" key="8">
    <source>
        <dbReference type="ARBA" id="ARBA00022737"/>
    </source>
</evidence>
<keyword evidence="10" id="KW-0106">Calcium</keyword>
<dbReference type="InterPro" id="IPR036188">
    <property type="entry name" value="FAD/NAD-bd_sf"/>
</dbReference>
<dbReference type="EC" id="1.1.5.3" evidence="5 14"/>
<dbReference type="InterPro" id="IPR038299">
    <property type="entry name" value="DAO_C_sf"/>
</dbReference>
<dbReference type="GO" id="GO:0005739">
    <property type="term" value="C:mitochondrion"/>
    <property type="evidence" value="ECO:0007669"/>
    <property type="project" value="UniProtKB-SubCell"/>
</dbReference>
<dbReference type="Gene3D" id="3.50.50.60">
    <property type="entry name" value="FAD/NAD(P)-binding domain"/>
    <property type="match status" value="1"/>
</dbReference>
<dbReference type="Gene3D" id="1.10.238.10">
    <property type="entry name" value="EF-hand"/>
    <property type="match status" value="1"/>
</dbReference>
<comment type="subcellular location">
    <subcellularLocation>
        <location evidence="2">Mitochondrion</location>
    </subcellularLocation>
</comment>
<keyword evidence="18" id="KW-1185">Reference proteome</keyword>
<keyword evidence="7" id="KW-0479">Metal-binding</keyword>
<evidence type="ECO:0000256" key="2">
    <source>
        <dbReference type="ARBA" id="ARBA00004173"/>
    </source>
</evidence>
<dbReference type="InterPro" id="IPR018247">
    <property type="entry name" value="EF_Hand_1_Ca_BS"/>
</dbReference>
<dbReference type="SUPFAM" id="SSF51905">
    <property type="entry name" value="FAD/NAD(P)-binding domain"/>
    <property type="match status" value="1"/>
</dbReference>
<dbReference type="Gene3D" id="3.30.9.10">
    <property type="entry name" value="D-Amino Acid Oxidase, subunit A, domain 2"/>
    <property type="match status" value="1"/>
</dbReference>
<feature type="domain" description="EF-hand" evidence="15">
    <location>
        <begin position="561"/>
        <end position="596"/>
    </location>
</feature>
<evidence type="ECO:0000256" key="11">
    <source>
        <dbReference type="ARBA" id="ARBA00022946"/>
    </source>
</evidence>
<dbReference type="PROSITE" id="PS00977">
    <property type="entry name" value="FAD_G3PDH_1"/>
    <property type="match status" value="1"/>
</dbReference>
<evidence type="ECO:0000256" key="7">
    <source>
        <dbReference type="ARBA" id="ARBA00022723"/>
    </source>
</evidence>
<dbReference type="Proteomes" id="UP000038040">
    <property type="component" value="Unplaced"/>
</dbReference>
<dbReference type="PANTHER" id="PTHR11985">
    <property type="entry name" value="GLYCEROL-3-PHOSPHATE DEHYDROGENASE"/>
    <property type="match status" value="1"/>
</dbReference>
<dbReference type="SUPFAM" id="SSF47473">
    <property type="entry name" value="EF-hand"/>
    <property type="match status" value="1"/>
</dbReference>
<dbReference type="PROSITE" id="PS50222">
    <property type="entry name" value="EF_HAND_2"/>
    <property type="match status" value="2"/>
</dbReference>
<feature type="domain" description="EF-hand" evidence="15">
    <location>
        <begin position="597"/>
        <end position="632"/>
    </location>
</feature>
<dbReference type="Gene3D" id="1.10.8.870">
    <property type="entry name" value="Alpha-glycerophosphate oxidase, cap domain"/>
    <property type="match status" value="1"/>
</dbReference>
<dbReference type="GO" id="GO:0005509">
    <property type="term" value="F:calcium ion binding"/>
    <property type="evidence" value="ECO:0007669"/>
    <property type="project" value="InterPro"/>
</dbReference>
<dbReference type="Proteomes" id="UP000274756">
    <property type="component" value="Unassembled WGS sequence"/>
</dbReference>
<dbReference type="InterPro" id="IPR006076">
    <property type="entry name" value="FAD-dep_OxRdtase"/>
</dbReference>
<keyword evidence="12 14" id="KW-0560">Oxidoreductase</keyword>
<comment type="cofactor">
    <cofactor evidence="1 14">
        <name>FAD</name>
        <dbReference type="ChEBI" id="CHEBI:57692"/>
    </cofactor>
</comment>
<dbReference type="CDD" id="cd00051">
    <property type="entry name" value="EFh"/>
    <property type="match status" value="1"/>
</dbReference>
<accession>A0A0N4UCW3</accession>
<reference evidence="16 18" key="2">
    <citation type="submission" date="2018-11" db="EMBL/GenBank/DDBJ databases">
        <authorList>
            <consortium name="Pathogen Informatics"/>
        </authorList>
    </citation>
    <scope>NUCLEOTIDE SEQUENCE [LARGE SCALE GENOMIC DNA]</scope>
</reference>
<dbReference type="PROSITE" id="PS00978">
    <property type="entry name" value="FAD_G3PDH_2"/>
    <property type="match status" value="1"/>
</dbReference>
<evidence type="ECO:0000313" key="17">
    <source>
        <dbReference type="Proteomes" id="UP000038040"/>
    </source>
</evidence>
<keyword evidence="11" id="KW-0809">Transit peptide</keyword>
<keyword evidence="8" id="KW-0677">Repeat</keyword>
<evidence type="ECO:0000256" key="14">
    <source>
        <dbReference type="RuleBase" id="RU361217"/>
    </source>
</evidence>
<dbReference type="GO" id="GO:0004368">
    <property type="term" value="F:glycerol-3-phosphate dehydrogenase (quinone) activity"/>
    <property type="evidence" value="ECO:0007669"/>
    <property type="project" value="UniProtKB-EC"/>
</dbReference>
<evidence type="ECO:0000256" key="13">
    <source>
        <dbReference type="ARBA" id="ARBA00023128"/>
    </source>
</evidence>
<evidence type="ECO:0000256" key="12">
    <source>
        <dbReference type="ARBA" id="ARBA00023002"/>
    </source>
</evidence>
<dbReference type="InterPro" id="IPR031656">
    <property type="entry name" value="DAO_C"/>
</dbReference>
<dbReference type="Pfam" id="PF13499">
    <property type="entry name" value="EF-hand_7"/>
    <property type="match status" value="1"/>
</dbReference>
<dbReference type="InterPro" id="IPR011992">
    <property type="entry name" value="EF-hand-dom_pair"/>
</dbReference>
<dbReference type="Pfam" id="PF01266">
    <property type="entry name" value="DAO"/>
    <property type="match status" value="1"/>
</dbReference>
<evidence type="ECO:0000256" key="9">
    <source>
        <dbReference type="ARBA" id="ARBA00022827"/>
    </source>
</evidence>
<dbReference type="SUPFAM" id="SSF54373">
    <property type="entry name" value="FAD-linked reductases, C-terminal domain"/>
    <property type="match status" value="1"/>
</dbReference>
<dbReference type="EMBL" id="UYYG01001174">
    <property type="protein sequence ID" value="VDN58953.1"/>
    <property type="molecule type" value="Genomic_DNA"/>
</dbReference>
<dbReference type="SMART" id="SM00054">
    <property type="entry name" value="EFh"/>
    <property type="match status" value="2"/>
</dbReference>
<sequence>WFLFYLALKSDEFDVLVVGGGATGAGVALDAQTRGLKTALVEYDDFSSGTSSRSTKLIHGGVRYLQAAIFGLDLEQYRMVKEALFERANLLNCAPHLSYPLPIMLPIYKLWQVPYYWLGIKAYDFVSGKRLLKASYYINKEQALERFPALKKDSLKGALIYYDGQHNDARMNLSIILTGIGHGVKAVNHTKVEKLLKDADGKICGAAVRDMITNEQYNIKAKAVVNATGPFTDSIRQMADPDAKPICQPSAGVHVVLPGYYSPSNTGLLDPATSDGRVIFFLPWEKMTVVGTTDASTPVTFNPMPTDYEIEFILNEIRGYLSKDINVRRGDVTSAWSGLRPLVRDPNKKDTKSLARNHVIEVSKSNLVSIAGGKWTTYRSMAEETVDTVIKACNLTPSNPCVTAGLLLMGAHNWYPLLHIRLVQDYGLDEDVAKHLSNTYGDRAFAVAGMCRVTGRRWPIVGHRLHSEFPYVEAEVRYAIKEYAMTAVDVIARRLRLAFLNTYAAHETLEKVVDIMAKELQWSNAERKSQLEAARLFLNEQMGQNARALSLSNVPLYLTHDEMKAVEEKFNLLDKDRKGHITVNDLRRHFKEHSQKIDELLLHELLNEVDLNKNGEIELTEFYQLYSGLKGGQISQNRLVKYLEEIQQTSAIPVFRSGGGV</sequence>
<evidence type="ECO:0000313" key="16">
    <source>
        <dbReference type="EMBL" id="VDN58953.1"/>
    </source>
</evidence>
<dbReference type="PANTHER" id="PTHR11985:SF15">
    <property type="entry name" value="GLYCEROL-3-PHOSPHATE DEHYDROGENASE, MITOCHONDRIAL"/>
    <property type="match status" value="1"/>
</dbReference>
<evidence type="ECO:0000313" key="19">
    <source>
        <dbReference type="WBParaSite" id="DME_0000512701-mRNA-1"/>
    </source>
</evidence>
<dbReference type="WBParaSite" id="DME_0000512701-mRNA-1">
    <property type="protein sequence ID" value="DME_0000512701-mRNA-1"/>
    <property type="gene ID" value="DME_0000512701"/>
</dbReference>
<evidence type="ECO:0000256" key="4">
    <source>
        <dbReference type="ARBA" id="ARBA00007330"/>
    </source>
</evidence>
<dbReference type="InterPro" id="IPR002048">
    <property type="entry name" value="EF_hand_dom"/>
</dbReference>
<keyword evidence="6 14" id="KW-0285">Flavoprotein</keyword>
<dbReference type="OrthoDB" id="264015at2759"/>
<comment type="pathway">
    <text evidence="3">Polyol metabolism; glycerol degradation.</text>
</comment>
<comment type="catalytic activity">
    <reaction evidence="14">
        <text>a quinone + sn-glycerol 3-phosphate = dihydroxyacetone phosphate + a quinol</text>
        <dbReference type="Rhea" id="RHEA:18977"/>
        <dbReference type="ChEBI" id="CHEBI:24646"/>
        <dbReference type="ChEBI" id="CHEBI:57597"/>
        <dbReference type="ChEBI" id="CHEBI:57642"/>
        <dbReference type="ChEBI" id="CHEBI:132124"/>
        <dbReference type="EC" id="1.1.5.3"/>
    </reaction>
</comment>
<dbReference type="STRING" id="318479.A0A0N4UCW3"/>
<comment type="similarity">
    <text evidence="4 14">Belongs to the FAD-dependent glycerol-3-phosphate dehydrogenase family.</text>
</comment>
<evidence type="ECO:0000259" key="15">
    <source>
        <dbReference type="PROSITE" id="PS50222"/>
    </source>
</evidence>
<dbReference type="Pfam" id="PF16901">
    <property type="entry name" value="DAO_C"/>
    <property type="match status" value="1"/>
</dbReference>
<dbReference type="FunFam" id="1.10.8.870:FF:000001">
    <property type="entry name" value="Glycerol-3-phosphate dehydrogenase"/>
    <property type="match status" value="1"/>
</dbReference>
<evidence type="ECO:0000256" key="10">
    <source>
        <dbReference type="ARBA" id="ARBA00022837"/>
    </source>
</evidence>
<dbReference type="PRINTS" id="PR01001">
    <property type="entry name" value="FADG3PDH"/>
</dbReference>
<evidence type="ECO:0000256" key="3">
    <source>
        <dbReference type="ARBA" id="ARBA00004745"/>
    </source>
</evidence>
<dbReference type="InterPro" id="IPR000447">
    <property type="entry name" value="G3P_DH_FAD-dep"/>
</dbReference>
<proteinExistence type="inferred from homology"/>
<evidence type="ECO:0000256" key="1">
    <source>
        <dbReference type="ARBA" id="ARBA00001974"/>
    </source>
</evidence>
<dbReference type="PROSITE" id="PS00018">
    <property type="entry name" value="EF_HAND_1"/>
    <property type="match status" value="1"/>
</dbReference>